<dbReference type="GO" id="GO:0007131">
    <property type="term" value="P:reciprocal meiotic recombination"/>
    <property type="evidence" value="ECO:0007669"/>
    <property type="project" value="TreeGrafter"/>
</dbReference>
<keyword evidence="4" id="KW-0469">Meiosis</keyword>
<dbReference type="AlphaFoldDB" id="K8EBW0"/>
<proteinExistence type="inferred from homology"/>
<dbReference type="SMART" id="SM00382">
    <property type="entry name" value="AAA"/>
    <property type="match status" value="1"/>
</dbReference>
<evidence type="ECO:0000256" key="2">
    <source>
        <dbReference type="ARBA" id="ARBA00022741"/>
    </source>
</evidence>
<dbReference type="GO" id="GO:0005634">
    <property type="term" value="C:nucleus"/>
    <property type="evidence" value="ECO:0007669"/>
    <property type="project" value="TreeGrafter"/>
</dbReference>
<keyword evidence="2" id="KW-0547">Nucleotide-binding</keyword>
<dbReference type="InterPro" id="IPR003593">
    <property type="entry name" value="AAA+_ATPase"/>
</dbReference>
<dbReference type="InterPro" id="IPR027417">
    <property type="entry name" value="P-loop_NTPase"/>
</dbReference>
<dbReference type="GO" id="GO:0051598">
    <property type="term" value="P:meiotic recombination checkpoint signaling"/>
    <property type="evidence" value="ECO:0007669"/>
    <property type="project" value="TreeGrafter"/>
</dbReference>
<dbReference type="GO" id="GO:0005524">
    <property type="term" value="F:ATP binding"/>
    <property type="evidence" value="ECO:0007669"/>
    <property type="project" value="UniProtKB-KW"/>
</dbReference>
<dbReference type="STRING" id="41875.K8EBW0"/>
<dbReference type="KEGG" id="bpg:Bathy03g02990"/>
<dbReference type="Pfam" id="PF23242">
    <property type="entry name" value="AAA_lid_TRIP13_C"/>
    <property type="match status" value="1"/>
</dbReference>
<evidence type="ECO:0000256" key="3">
    <source>
        <dbReference type="ARBA" id="ARBA00022840"/>
    </source>
</evidence>
<dbReference type="GO" id="GO:0005694">
    <property type="term" value="C:chromosome"/>
    <property type="evidence" value="ECO:0007669"/>
    <property type="project" value="TreeGrafter"/>
</dbReference>
<dbReference type="FunFam" id="3.40.50.300:FF:001494">
    <property type="entry name" value="Pachytene checkpoint component Pch2"/>
    <property type="match status" value="1"/>
</dbReference>
<keyword evidence="8" id="KW-1185">Reference proteome</keyword>
<dbReference type="GeneID" id="19016836"/>
<dbReference type="PANTHER" id="PTHR45991">
    <property type="entry name" value="PACHYTENE CHECKPOINT PROTEIN 2"/>
    <property type="match status" value="1"/>
</dbReference>
<evidence type="ECO:0000256" key="1">
    <source>
        <dbReference type="ARBA" id="ARBA00007271"/>
    </source>
</evidence>
<dbReference type="SUPFAM" id="SSF52540">
    <property type="entry name" value="P-loop containing nucleoside triphosphate hydrolases"/>
    <property type="match status" value="1"/>
</dbReference>
<dbReference type="InterPro" id="IPR003959">
    <property type="entry name" value="ATPase_AAA_core"/>
</dbReference>
<protein>
    <submittedName>
        <fullName evidence="7">Thyroid receptor-interacting protein 13</fullName>
    </submittedName>
</protein>
<sequence>MSTTKRDALSTVNNNNNNNGNGFKSGGNCALAFDDDVDKEEESLLVLENRKRKSNITWEDEDKIIIKNHQHQHQRKLKNMRCDVEVRLKRDSIAKKSEVKKRVLEYFERSGMPTVRADEEINLDDSREEEDIVIALRAEELGPLWCGDFDELLAFLRNNCEKIVTYWDASGECEGMQLMFCEVDFRIHVHEINEDGAGEEREDDEEIATYKEYALPCREFSEYWDSLYLDEGKKLRLKNYARTALEFGNLNVNASLVAFNRVVLLHGPPGTGKTTMCKGLAQKLAIQMLDTYSEPVFVEINAHSLFSKWFSESGKLVSKLFEKIQELTDDEDTFVFVLVDEVESLAAARKATGAEPSDAIRVVNALLTQLDALKEKKNAMVLTTSNVTDAIDVAFIDRADVKMYVGNPADAARGHILLSSINELKRVGILPPTKLEMAKDSNLFKDVVIATEGMSGRALRKLPFLTIAGMNRSMCDGPINDEEFLRAVREQAINEKRERERLGANN</sequence>
<feature type="region of interest" description="Disordered" evidence="5">
    <location>
        <begin position="1"/>
        <end position="24"/>
    </location>
</feature>
<organism evidence="7 8">
    <name type="scientific">Bathycoccus prasinos</name>
    <dbReference type="NCBI Taxonomy" id="41875"/>
    <lineage>
        <taxon>Eukaryota</taxon>
        <taxon>Viridiplantae</taxon>
        <taxon>Chlorophyta</taxon>
        <taxon>Mamiellophyceae</taxon>
        <taxon>Mamiellales</taxon>
        <taxon>Bathycoccaceae</taxon>
        <taxon>Bathycoccus</taxon>
    </lineage>
</organism>
<dbReference type="eggNOG" id="KOG0744">
    <property type="taxonomic scope" value="Eukaryota"/>
</dbReference>
<dbReference type="Gene3D" id="3.40.50.300">
    <property type="entry name" value="P-loop containing nucleotide triphosphate hydrolases"/>
    <property type="match status" value="1"/>
</dbReference>
<dbReference type="InterPro" id="IPR058249">
    <property type="entry name" value="Pch2_C"/>
</dbReference>
<evidence type="ECO:0000256" key="5">
    <source>
        <dbReference type="SAM" id="MobiDB-lite"/>
    </source>
</evidence>
<dbReference type="RefSeq" id="XP_007513985.1">
    <property type="nucleotide sequence ID" value="XM_007513923.1"/>
</dbReference>
<dbReference type="GO" id="GO:0016887">
    <property type="term" value="F:ATP hydrolysis activity"/>
    <property type="evidence" value="ECO:0007669"/>
    <property type="project" value="InterPro"/>
</dbReference>
<dbReference type="Pfam" id="PF00004">
    <property type="entry name" value="AAA"/>
    <property type="match status" value="1"/>
</dbReference>
<feature type="compositionally biased region" description="Low complexity" evidence="5">
    <location>
        <begin position="13"/>
        <end position="24"/>
    </location>
</feature>
<dbReference type="OrthoDB" id="10042665at2759"/>
<evidence type="ECO:0000256" key="4">
    <source>
        <dbReference type="ARBA" id="ARBA00023254"/>
    </source>
</evidence>
<gene>
    <name evidence="7" type="ORF">Bathy03g02990</name>
</gene>
<dbReference type="EMBL" id="FO082276">
    <property type="protein sequence ID" value="CCO15422.1"/>
    <property type="molecule type" value="Genomic_DNA"/>
</dbReference>
<evidence type="ECO:0000259" key="6">
    <source>
        <dbReference type="SMART" id="SM00382"/>
    </source>
</evidence>
<comment type="similarity">
    <text evidence="1">Belongs to the AAA ATPase family. PCH2 subfamily.</text>
</comment>
<dbReference type="InterPro" id="IPR044539">
    <property type="entry name" value="Pch2-like"/>
</dbReference>
<keyword evidence="3" id="KW-0067">ATP-binding</keyword>
<evidence type="ECO:0000313" key="8">
    <source>
        <dbReference type="Proteomes" id="UP000198341"/>
    </source>
</evidence>
<dbReference type="PANTHER" id="PTHR45991:SF1">
    <property type="entry name" value="PACHYTENE CHECKPOINT PROTEIN 2 HOMOLOG"/>
    <property type="match status" value="1"/>
</dbReference>
<keyword evidence="7" id="KW-0675">Receptor</keyword>
<evidence type="ECO:0000313" key="7">
    <source>
        <dbReference type="EMBL" id="CCO15422.1"/>
    </source>
</evidence>
<feature type="domain" description="AAA+ ATPase" evidence="6">
    <location>
        <begin position="259"/>
        <end position="409"/>
    </location>
</feature>
<accession>K8EBW0</accession>
<reference evidence="7 8" key="1">
    <citation type="submission" date="2011-10" db="EMBL/GenBank/DDBJ databases">
        <authorList>
            <person name="Genoscope - CEA"/>
        </authorList>
    </citation>
    <scope>NUCLEOTIDE SEQUENCE [LARGE SCALE GENOMIC DNA]</scope>
    <source>
        <strain evidence="7 8">RCC 1105</strain>
    </source>
</reference>
<name>K8EBW0_9CHLO</name>
<dbReference type="Proteomes" id="UP000198341">
    <property type="component" value="Chromosome 3"/>
</dbReference>